<dbReference type="AlphaFoldDB" id="A0A183A6T9"/>
<evidence type="ECO:0000313" key="2">
    <source>
        <dbReference type="EMBL" id="VDP67129.1"/>
    </source>
</evidence>
<proteinExistence type="predicted"/>
<sequence>MYHLCRKRQSNSQRNRKPSFSDNRYSTRVQPVSRCHHDLTTPGGNGLLVTTGLWCFKVLLVFPKADKQTKFLIDATAKLNYHCSLMLLNYAALTAVDKNQAGQKANSWLEQVQLDRPIDLVIIDRRRGLSSSSSQTRSSNNLTQAADLIRQTLSVRPEFSHAVIAALIPLRSSVEEAERELTAFVHNELRLIRRCREIELSVNGHKETVKEPRNQVQLLINDHKFPRSANSAVTN</sequence>
<name>A0A183A6T9_9TREM</name>
<evidence type="ECO:0000256" key="1">
    <source>
        <dbReference type="SAM" id="MobiDB-lite"/>
    </source>
</evidence>
<reference evidence="2 3" key="2">
    <citation type="submission" date="2018-11" db="EMBL/GenBank/DDBJ databases">
        <authorList>
            <consortium name="Pathogen Informatics"/>
        </authorList>
    </citation>
    <scope>NUCLEOTIDE SEQUENCE [LARGE SCALE GENOMIC DNA]</scope>
    <source>
        <strain evidence="2 3">Egypt</strain>
    </source>
</reference>
<feature type="compositionally biased region" description="Basic residues" evidence="1">
    <location>
        <begin position="1"/>
        <end position="17"/>
    </location>
</feature>
<organism evidence="4">
    <name type="scientific">Echinostoma caproni</name>
    <dbReference type="NCBI Taxonomy" id="27848"/>
    <lineage>
        <taxon>Eukaryota</taxon>
        <taxon>Metazoa</taxon>
        <taxon>Spiralia</taxon>
        <taxon>Lophotrochozoa</taxon>
        <taxon>Platyhelminthes</taxon>
        <taxon>Trematoda</taxon>
        <taxon>Digenea</taxon>
        <taxon>Plagiorchiida</taxon>
        <taxon>Echinostomata</taxon>
        <taxon>Echinostomatoidea</taxon>
        <taxon>Echinostomatidae</taxon>
        <taxon>Echinostoma</taxon>
    </lineage>
</organism>
<keyword evidence="3" id="KW-1185">Reference proteome</keyword>
<dbReference type="EMBL" id="UZAN01039776">
    <property type="protein sequence ID" value="VDP67129.1"/>
    <property type="molecule type" value="Genomic_DNA"/>
</dbReference>
<feature type="compositionally biased region" description="Polar residues" evidence="1">
    <location>
        <begin position="18"/>
        <end position="27"/>
    </location>
</feature>
<protein>
    <submittedName>
        <fullName evidence="4">PINc domain-containing protein</fullName>
    </submittedName>
</protein>
<dbReference type="WBParaSite" id="ECPE_0000267701-mRNA-1">
    <property type="protein sequence ID" value="ECPE_0000267701-mRNA-1"/>
    <property type="gene ID" value="ECPE_0000267701"/>
</dbReference>
<dbReference type="Proteomes" id="UP000272942">
    <property type="component" value="Unassembled WGS sequence"/>
</dbReference>
<evidence type="ECO:0000313" key="4">
    <source>
        <dbReference type="WBParaSite" id="ECPE_0000267701-mRNA-1"/>
    </source>
</evidence>
<evidence type="ECO:0000313" key="3">
    <source>
        <dbReference type="Proteomes" id="UP000272942"/>
    </source>
</evidence>
<gene>
    <name evidence="2" type="ORF">ECPE_LOCUS2674</name>
</gene>
<feature type="region of interest" description="Disordered" evidence="1">
    <location>
        <begin position="1"/>
        <end position="27"/>
    </location>
</feature>
<reference evidence="4" key="1">
    <citation type="submission" date="2016-06" db="UniProtKB">
        <authorList>
            <consortium name="WormBaseParasite"/>
        </authorList>
    </citation>
    <scope>IDENTIFICATION</scope>
</reference>
<accession>A0A183A6T9</accession>